<evidence type="ECO:0000259" key="2">
    <source>
        <dbReference type="PROSITE" id="PS50041"/>
    </source>
</evidence>
<dbReference type="EMBL" id="CAJPWZ010000635">
    <property type="protein sequence ID" value="CAG2197192.1"/>
    <property type="molecule type" value="Genomic_DNA"/>
</dbReference>
<dbReference type="PROSITE" id="PS50041">
    <property type="entry name" value="C_TYPE_LECTIN_2"/>
    <property type="match status" value="1"/>
</dbReference>
<protein>
    <recommendedName>
        <fullName evidence="2">C-type lectin domain-containing protein</fullName>
    </recommendedName>
</protein>
<dbReference type="InterPro" id="IPR016187">
    <property type="entry name" value="CTDL_fold"/>
</dbReference>
<sequence>MKTKCMPWNESRTACFNDGMDLAVISDYDVLREVQGYLRSINYYRYKPEIWIGLKWSEVCSSFFWVNKQQLAWPDEQQPWALGEPNCHREICENEATTHNCVRLSHKSLSEWKWRTHDCNQCHYAICQNSTGNVLTTSALLTPNCNSTFNSVNSTTIDSPTTTNSVTTSLTTKINSTATSSPTSIESTVVETSPESTETQSQTQLTTESAKTKLATSSTLISTMESTELPITVTTEFITINRESSFNASTENMTNGTLLNNCAKKCRCKSLSNEMNAPKENYRIDKRQTSAYIRRHSSAYDGRLSSRIIGYKRSSCYLYCCTCCYFI</sequence>
<proteinExistence type="predicted"/>
<dbReference type="InterPro" id="IPR016186">
    <property type="entry name" value="C-type_lectin-like/link_sf"/>
</dbReference>
<keyword evidence="4" id="KW-1185">Reference proteome</keyword>
<gene>
    <name evidence="3" type="ORF">MEDL_12025</name>
</gene>
<evidence type="ECO:0000256" key="1">
    <source>
        <dbReference type="SAM" id="MobiDB-lite"/>
    </source>
</evidence>
<dbReference type="AlphaFoldDB" id="A0A8S3QKN4"/>
<dbReference type="SUPFAM" id="SSF56436">
    <property type="entry name" value="C-type lectin-like"/>
    <property type="match status" value="1"/>
</dbReference>
<evidence type="ECO:0000313" key="3">
    <source>
        <dbReference type="EMBL" id="CAG2197192.1"/>
    </source>
</evidence>
<dbReference type="Pfam" id="PF00059">
    <property type="entry name" value="Lectin_C"/>
    <property type="match status" value="1"/>
</dbReference>
<accession>A0A8S3QKN4</accession>
<feature type="region of interest" description="Disordered" evidence="1">
    <location>
        <begin position="174"/>
        <end position="204"/>
    </location>
</feature>
<reference evidence="3" key="1">
    <citation type="submission" date="2021-03" db="EMBL/GenBank/DDBJ databases">
        <authorList>
            <person name="Bekaert M."/>
        </authorList>
    </citation>
    <scope>NUCLEOTIDE SEQUENCE</scope>
</reference>
<name>A0A8S3QKN4_MYTED</name>
<feature type="compositionally biased region" description="Low complexity" evidence="1">
    <location>
        <begin position="179"/>
        <end position="204"/>
    </location>
</feature>
<dbReference type="Proteomes" id="UP000683360">
    <property type="component" value="Unassembled WGS sequence"/>
</dbReference>
<organism evidence="3 4">
    <name type="scientific">Mytilus edulis</name>
    <name type="common">Blue mussel</name>
    <dbReference type="NCBI Taxonomy" id="6550"/>
    <lineage>
        <taxon>Eukaryota</taxon>
        <taxon>Metazoa</taxon>
        <taxon>Spiralia</taxon>
        <taxon>Lophotrochozoa</taxon>
        <taxon>Mollusca</taxon>
        <taxon>Bivalvia</taxon>
        <taxon>Autobranchia</taxon>
        <taxon>Pteriomorphia</taxon>
        <taxon>Mytilida</taxon>
        <taxon>Mytiloidea</taxon>
        <taxon>Mytilidae</taxon>
        <taxon>Mytilinae</taxon>
        <taxon>Mytilus</taxon>
    </lineage>
</organism>
<comment type="caution">
    <text evidence="3">The sequence shown here is derived from an EMBL/GenBank/DDBJ whole genome shotgun (WGS) entry which is preliminary data.</text>
</comment>
<dbReference type="InterPro" id="IPR001304">
    <property type="entry name" value="C-type_lectin-like"/>
</dbReference>
<dbReference type="CDD" id="cd00037">
    <property type="entry name" value="CLECT"/>
    <property type="match status" value="1"/>
</dbReference>
<feature type="domain" description="C-type lectin" evidence="2">
    <location>
        <begin position="1"/>
        <end position="128"/>
    </location>
</feature>
<dbReference type="OrthoDB" id="10458275at2759"/>
<dbReference type="Gene3D" id="3.10.100.10">
    <property type="entry name" value="Mannose-Binding Protein A, subunit A"/>
    <property type="match status" value="1"/>
</dbReference>
<evidence type="ECO:0000313" key="4">
    <source>
        <dbReference type="Proteomes" id="UP000683360"/>
    </source>
</evidence>